<feature type="transmembrane region" description="Helical" evidence="1">
    <location>
        <begin position="70"/>
        <end position="86"/>
    </location>
</feature>
<dbReference type="PANTHER" id="PTHR40044">
    <property type="entry name" value="INTEGRAL MEMBRANE PROTEIN-RELATED"/>
    <property type="match status" value="1"/>
</dbReference>
<dbReference type="PATRIC" id="fig|520764.3.peg.612"/>
<reference evidence="2 3" key="1">
    <citation type="submission" date="2015-12" db="EMBL/GenBank/DDBJ databases">
        <title>Draft genome sequnece of Fervidicola ferrireducens strain Y170.</title>
        <authorList>
            <person name="Patel B.K."/>
        </authorList>
    </citation>
    <scope>NUCLEOTIDE SEQUENCE [LARGE SCALE GENOMIC DNA]</scope>
    <source>
        <strain evidence="2 3">Y170</strain>
    </source>
</reference>
<keyword evidence="1" id="KW-0472">Membrane</keyword>
<sequence length="158" mass="17156">MRSIRYIVRASVIAGIYAALTYFLKPISYGPLQVRVSEALTLLPLIESSAVPGLFVGCFLANLLGGLGPWDVYGGSLITLVAAYLTSKMPNPFLGAIPPIILNALGVSYYLSLLYDMPYALTASYIALGELIAVGFLGIPMLLFIKRTGLRRYFDKAR</sequence>
<dbReference type="InterPro" id="IPR010387">
    <property type="entry name" value="QueT"/>
</dbReference>
<evidence type="ECO:0000313" key="2">
    <source>
        <dbReference type="EMBL" id="KXG78189.1"/>
    </source>
</evidence>
<dbReference type="AlphaFoldDB" id="A0A140LCB4"/>
<comment type="caution">
    <text evidence="2">The sequence shown here is derived from an EMBL/GenBank/DDBJ whole genome shotgun (WGS) entry which is preliminary data.</text>
</comment>
<keyword evidence="3" id="KW-1185">Reference proteome</keyword>
<keyword evidence="1" id="KW-1133">Transmembrane helix</keyword>
<dbReference type="PIRSF" id="PIRSF031501">
    <property type="entry name" value="QueT"/>
    <property type="match status" value="1"/>
</dbReference>
<organism evidence="2 3">
    <name type="scientific">Fervidicola ferrireducens</name>
    <dbReference type="NCBI Taxonomy" id="520764"/>
    <lineage>
        <taxon>Bacteria</taxon>
        <taxon>Bacillati</taxon>
        <taxon>Bacillota</taxon>
        <taxon>Clostridia</taxon>
        <taxon>Thermosediminibacterales</taxon>
        <taxon>Thermosediminibacteraceae</taxon>
        <taxon>Fervidicola</taxon>
    </lineage>
</organism>
<evidence type="ECO:0000313" key="3">
    <source>
        <dbReference type="Proteomes" id="UP000070427"/>
    </source>
</evidence>
<dbReference type="STRING" id="520764.AN618_05810"/>
<gene>
    <name evidence="2" type="primary">queT_1</name>
    <name evidence="2" type="ORF">AN618_05810</name>
</gene>
<dbReference type="PANTHER" id="PTHR40044:SF1">
    <property type="entry name" value="INTEGRAL MEMBRANE PROTEIN"/>
    <property type="match status" value="1"/>
</dbReference>
<feature type="transmembrane region" description="Helical" evidence="1">
    <location>
        <begin position="6"/>
        <end position="24"/>
    </location>
</feature>
<accession>A0A140LCB4</accession>
<dbReference type="RefSeq" id="WP_066351972.1">
    <property type="nucleotide sequence ID" value="NZ_LOED01000004.1"/>
</dbReference>
<dbReference type="Proteomes" id="UP000070427">
    <property type="component" value="Unassembled WGS sequence"/>
</dbReference>
<protein>
    <submittedName>
        <fullName evidence="2">Queuosine transporter QueT</fullName>
    </submittedName>
</protein>
<keyword evidence="1" id="KW-0812">Transmembrane</keyword>
<evidence type="ECO:0000256" key="1">
    <source>
        <dbReference type="SAM" id="Phobius"/>
    </source>
</evidence>
<dbReference type="Pfam" id="PF06177">
    <property type="entry name" value="QueT"/>
    <property type="match status" value="1"/>
</dbReference>
<feature type="transmembrane region" description="Helical" evidence="1">
    <location>
        <begin position="123"/>
        <end position="145"/>
    </location>
</feature>
<dbReference type="OrthoDB" id="9786793at2"/>
<dbReference type="EMBL" id="LOED01000004">
    <property type="protein sequence ID" value="KXG78189.1"/>
    <property type="molecule type" value="Genomic_DNA"/>
</dbReference>
<name>A0A140LCB4_9FIRM</name>
<proteinExistence type="predicted"/>
<feature type="transmembrane region" description="Helical" evidence="1">
    <location>
        <begin position="93"/>
        <end position="111"/>
    </location>
</feature>
<dbReference type="InParanoid" id="A0A140LCB4"/>